<feature type="region of interest" description="Disordered" evidence="1">
    <location>
        <begin position="66"/>
        <end position="87"/>
    </location>
</feature>
<reference evidence="4 5" key="1">
    <citation type="submission" date="2013-08" db="EMBL/GenBank/DDBJ databases">
        <authorList>
            <person name="Stouthamer R."/>
            <person name="Nunney L."/>
        </authorList>
    </citation>
    <scope>NUCLEOTIDE SEQUENCE [LARGE SCALE GENOMIC DNA]</scope>
    <source>
        <strain evidence="5">ann-1</strain>
        <strain evidence="4">Ann-1</strain>
    </source>
</reference>
<gene>
    <name evidence="2" type="ORF">D934_07750</name>
    <name evidence="3" type="ORF">D934_08970</name>
    <name evidence="4" type="ORF">D934_12170</name>
</gene>
<sequence>MLPPRLTPLRLLTVDLYPPLHPKVRSDVFPASWLSRTAGARAHLRQRLDVHLPLRPGLITERFDSLTQTPRHTHAPPRNSNTPCLHHDASASTRIRSRAANAAAPLTPGSLEYKASSAARNPAHCRGVIVTLP</sequence>
<dbReference type="Proteomes" id="UP000027215">
    <property type="component" value="Chromosome"/>
</dbReference>
<name>A0A060H8F6_XYLFS</name>
<evidence type="ECO:0000256" key="1">
    <source>
        <dbReference type="SAM" id="MobiDB-lite"/>
    </source>
</evidence>
<dbReference type="KEGG" id="xfs:D934_07750"/>
<protein>
    <submittedName>
        <fullName evidence="4">Uncharacterized protein</fullName>
    </submittedName>
</protein>
<organism evidence="4 5">
    <name type="scientific">Xylella fastidiosa subsp. sandyi Ann-1</name>
    <dbReference type="NCBI Taxonomy" id="155920"/>
    <lineage>
        <taxon>Bacteria</taxon>
        <taxon>Pseudomonadati</taxon>
        <taxon>Pseudomonadota</taxon>
        <taxon>Gammaproteobacteria</taxon>
        <taxon>Lysobacterales</taxon>
        <taxon>Lysobacteraceae</taxon>
        <taxon>Xylella</taxon>
    </lineage>
</organism>
<evidence type="ECO:0000313" key="3">
    <source>
        <dbReference type="EMBL" id="AIC11403.1"/>
    </source>
</evidence>
<dbReference type="EMBL" id="CP006696">
    <property type="protein sequence ID" value="AIC11318.1"/>
    <property type="molecule type" value="Genomic_DNA"/>
</dbReference>
<dbReference type="EMBL" id="CP006696">
    <property type="protein sequence ID" value="AIC11403.1"/>
    <property type="molecule type" value="Genomic_DNA"/>
</dbReference>
<dbReference type="EMBL" id="CP006696">
    <property type="protein sequence ID" value="AIC11615.1"/>
    <property type="molecule type" value="Genomic_DNA"/>
</dbReference>
<evidence type="ECO:0000313" key="5">
    <source>
        <dbReference type="Proteomes" id="UP000027215"/>
    </source>
</evidence>
<accession>A0A060H8F6</accession>
<dbReference type="KEGG" id="xfs:D934_08970"/>
<evidence type="ECO:0000313" key="2">
    <source>
        <dbReference type="EMBL" id="AIC11318.1"/>
    </source>
</evidence>
<proteinExistence type="predicted"/>
<evidence type="ECO:0000313" key="4">
    <source>
        <dbReference type="EMBL" id="AIC11615.1"/>
    </source>
</evidence>
<dbReference type="AlphaFoldDB" id="A0A060H8F6"/>
<dbReference type="KEGG" id="xfs:D934_12170"/>
<dbReference type="HOGENOM" id="CLU_1905972_0_0_6"/>
<dbReference type="RefSeq" id="WP_024748708.1">
    <property type="nucleotide sequence ID" value="NZ_CP006696.1"/>
</dbReference>